<dbReference type="PANTHER" id="PTHR48086">
    <property type="entry name" value="SODIUM/PROLINE SYMPORTER-RELATED"/>
    <property type="match status" value="1"/>
</dbReference>
<dbReference type="KEGG" id="eff:skT53_22460"/>
<feature type="transmembrane region" description="Helical" evidence="12">
    <location>
        <begin position="394"/>
        <end position="417"/>
    </location>
</feature>
<dbReference type="InterPro" id="IPR001734">
    <property type="entry name" value="Na/solute_symporter"/>
</dbReference>
<organism evidence="13 14">
    <name type="scientific">Effusibacillus dendaii</name>
    <dbReference type="NCBI Taxonomy" id="2743772"/>
    <lineage>
        <taxon>Bacteria</taxon>
        <taxon>Bacillati</taxon>
        <taxon>Bacillota</taxon>
        <taxon>Bacilli</taxon>
        <taxon>Bacillales</taxon>
        <taxon>Alicyclobacillaceae</taxon>
        <taxon>Effusibacillus</taxon>
    </lineage>
</organism>
<evidence type="ECO:0000256" key="6">
    <source>
        <dbReference type="ARBA" id="ARBA00022847"/>
    </source>
</evidence>
<evidence type="ECO:0000256" key="3">
    <source>
        <dbReference type="ARBA" id="ARBA00022448"/>
    </source>
</evidence>
<sequence>MNPTYFIFFLAILFGTVVISYWSAKRGNSTHLFYSAGESLTGIQNGLAIAGDYMSAASFLGITGAIALHGFDGFLYSIGFLVSYLVLLFIAEPIRHLGKFTLGDVINVRFPSHGLRFIISINAILISVLYMVPQLVAAGLLIHLLLGINYTIAVIVTGMLMTMYVVFGGMVSTSWLQIIKTVLLLSGTLMISLIVLSRFHWNVLSLFDRVKEVNPYGEQFFRPGNLFANSLDTLSLNFSLILGTAGLPHILNRLFTVRDSNSVRQSVVTATWVVGIFYLITLILGLGAVSLVGWDKMVFVDPSGNFTAPLLASALGGEFFMAFISAVAFVTMLAVVTGLLLSAASSFSHDVYNHLLRNGVASEKSQLQMAKIAAAVIGLISILLSVSMKNINAAFPVSLTFVLAASTNLPLILFTLYWKRFNTAGAATGIITGMAASLIFVFFGPHMMHIYGGGIEGDAVFRLNYPGIAVIPLGFIGAILGTVCSKQPVNEENFLRVFVQSQTGIKPNETRVDSQWEN</sequence>
<feature type="transmembrane region" description="Helical" evidence="12">
    <location>
        <begin position="148"/>
        <end position="170"/>
    </location>
</feature>
<dbReference type="PROSITE" id="PS00456">
    <property type="entry name" value="NA_SOLUT_SYMP_1"/>
    <property type="match status" value="1"/>
</dbReference>
<dbReference type="InterPro" id="IPR038377">
    <property type="entry name" value="Na/Glc_symporter_sf"/>
</dbReference>
<comment type="similarity">
    <text evidence="2 11">Belongs to the sodium:solute symporter (SSF) (TC 2.A.21) family.</text>
</comment>
<dbReference type="RefSeq" id="WP_226375197.1">
    <property type="nucleotide sequence ID" value="NZ_AP023366.1"/>
</dbReference>
<keyword evidence="3" id="KW-0813">Transport</keyword>
<keyword evidence="9" id="KW-0406">Ion transport</keyword>
<reference evidence="13 14" key="1">
    <citation type="submission" date="2020-08" db="EMBL/GenBank/DDBJ databases">
        <title>Complete Genome Sequence of Effusibacillus dendaii Strain skT53, Isolated from Farmland soil.</title>
        <authorList>
            <person name="Konishi T."/>
            <person name="Kawasaki H."/>
        </authorList>
    </citation>
    <scope>NUCLEOTIDE SEQUENCE [LARGE SCALE GENOMIC DNA]</scope>
    <source>
        <strain evidence="14">skT53</strain>
    </source>
</reference>
<evidence type="ECO:0000256" key="12">
    <source>
        <dbReference type="SAM" id="Phobius"/>
    </source>
</evidence>
<dbReference type="GO" id="GO:0015123">
    <property type="term" value="F:acetate transmembrane transporter activity"/>
    <property type="evidence" value="ECO:0007669"/>
    <property type="project" value="TreeGrafter"/>
</dbReference>
<feature type="transmembrane region" description="Helical" evidence="12">
    <location>
        <begin position="6"/>
        <end position="24"/>
    </location>
</feature>
<evidence type="ECO:0000256" key="11">
    <source>
        <dbReference type="RuleBase" id="RU362091"/>
    </source>
</evidence>
<dbReference type="GO" id="GO:0006811">
    <property type="term" value="P:monoatomic ion transport"/>
    <property type="evidence" value="ECO:0007669"/>
    <property type="project" value="UniProtKB-KW"/>
</dbReference>
<feature type="transmembrane region" description="Helical" evidence="12">
    <location>
        <begin position="115"/>
        <end position="142"/>
    </location>
</feature>
<keyword evidence="5 12" id="KW-0812">Transmembrane</keyword>
<feature type="transmembrane region" description="Helical" evidence="12">
    <location>
        <begin position="267"/>
        <end position="294"/>
    </location>
</feature>
<evidence type="ECO:0000256" key="9">
    <source>
        <dbReference type="ARBA" id="ARBA00023065"/>
    </source>
</evidence>
<dbReference type="PROSITE" id="PS50283">
    <property type="entry name" value="NA_SOLUT_SYMP_3"/>
    <property type="match status" value="1"/>
</dbReference>
<feature type="transmembrane region" description="Helical" evidence="12">
    <location>
        <begin position="45"/>
        <end position="68"/>
    </location>
</feature>
<evidence type="ECO:0000313" key="14">
    <source>
        <dbReference type="Proteomes" id="UP000593802"/>
    </source>
</evidence>
<evidence type="ECO:0000256" key="10">
    <source>
        <dbReference type="ARBA" id="ARBA00023136"/>
    </source>
</evidence>
<feature type="transmembrane region" description="Helical" evidence="12">
    <location>
        <begin position="234"/>
        <end position="255"/>
    </location>
</feature>
<feature type="transmembrane region" description="Helical" evidence="12">
    <location>
        <begin position="463"/>
        <end position="484"/>
    </location>
</feature>
<gene>
    <name evidence="13" type="primary">ywcA</name>
    <name evidence="13" type="ORF">skT53_22460</name>
</gene>
<dbReference type="Proteomes" id="UP000593802">
    <property type="component" value="Chromosome"/>
</dbReference>
<dbReference type="InterPro" id="IPR050277">
    <property type="entry name" value="Sodium:Solute_Symporter"/>
</dbReference>
<dbReference type="GO" id="GO:0015293">
    <property type="term" value="F:symporter activity"/>
    <property type="evidence" value="ECO:0007669"/>
    <property type="project" value="UniProtKB-KW"/>
</dbReference>
<feature type="transmembrane region" description="Helical" evidence="12">
    <location>
        <begin position="74"/>
        <end position="94"/>
    </location>
</feature>
<dbReference type="NCBIfam" id="TIGR00813">
    <property type="entry name" value="sss"/>
    <property type="match status" value="1"/>
</dbReference>
<evidence type="ECO:0000256" key="2">
    <source>
        <dbReference type="ARBA" id="ARBA00006434"/>
    </source>
</evidence>
<dbReference type="GO" id="GO:0006847">
    <property type="term" value="P:plasma membrane acetate transport"/>
    <property type="evidence" value="ECO:0007669"/>
    <property type="project" value="TreeGrafter"/>
</dbReference>
<keyword evidence="10 12" id="KW-0472">Membrane</keyword>
<dbReference type="InterPro" id="IPR018212">
    <property type="entry name" value="Na/solute_symporter_CS"/>
</dbReference>
<keyword evidence="6" id="KW-0769">Symport</keyword>
<dbReference type="PANTHER" id="PTHR48086:SF6">
    <property type="entry name" value="CATION_ACETATE SYMPORTER ACTP"/>
    <property type="match status" value="1"/>
</dbReference>
<dbReference type="AlphaFoldDB" id="A0A7I8DHG7"/>
<keyword evidence="14" id="KW-1185">Reference proteome</keyword>
<keyword evidence="4" id="KW-1003">Cell membrane</keyword>
<evidence type="ECO:0000313" key="13">
    <source>
        <dbReference type="EMBL" id="BCJ87261.1"/>
    </source>
</evidence>
<evidence type="ECO:0000256" key="7">
    <source>
        <dbReference type="ARBA" id="ARBA00022989"/>
    </source>
</evidence>
<protein>
    <submittedName>
        <fullName evidence="13">Putative symporter YwcA</fullName>
    </submittedName>
</protein>
<dbReference type="PROSITE" id="PS00457">
    <property type="entry name" value="NA_SOLUT_SYMP_2"/>
    <property type="match status" value="1"/>
</dbReference>
<keyword evidence="8" id="KW-0915">Sodium</keyword>
<feature type="transmembrane region" description="Helical" evidence="12">
    <location>
        <begin position="424"/>
        <end position="443"/>
    </location>
</feature>
<evidence type="ECO:0000256" key="8">
    <source>
        <dbReference type="ARBA" id="ARBA00023053"/>
    </source>
</evidence>
<feature type="transmembrane region" description="Helical" evidence="12">
    <location>
        <begin position="319"/>
        <end position="348"/>
    </location>
</feature>
<accession>A0A7I8DHG7</accession>
<dbReference type="Pfam" id="PF00474">
    <property type="entry name" value="SSF"/>
    <property type="match status" value="1"/>
</dbReference>
<evidence type="ECO:0000256" key="1">
    <source>
        <dbReference type="ARBA" id="ARBA00004651"/>
    </source>
</evidence>
<keyword evidence="7 12" id="KW-1133">Transmembrane helix</keyword>
<dbReference type="GO" id="GO:0005886">
    <property type="term" value="C:plasma membrane"/>
    <property type="evidence" value="ECO:0007669"/>
    <property type="project" value="UniProtKB-SubCell"/>
</dbReference>
<dbReference type="Gene3D" id="1.20.1730.10">
    <property type="entry name" value="Sodium/glucose cotransporter"/>
    <property type="match status" value="1"/>
</dbReference>
<evidence type="ECO:0000256" key="5">
    <source>
        <dbReference type="ARBA" id="ARBA00022692"/>
    </source>
</evidence>
<feature type="transmembrane region" description="Helical" evidence="12">
    <location>
        <begin position="369"/>
        <end position="388"/>
    </location>
</feature>
<feature type="transmembrane region" description="Helical" evidence="12">
    <location>
        <begin position="182"/>
        <end position="201"/>
    </location>
</feature>
<dbReference type="CDD" id="cd11480">
    <property type="entry name" value="SLC5sbd_u4"/>
    <property type="match status" value="1"/>
</dbReference>
<dbReference type="EMBL" id="AP023366">
    <property type="protein sequence ID" value="BCJ87261.1"/>
    <property type="molecule type" value="Genomic_DNA"/>
</dbReference>
<proteinExistence type="inferred from homology"/>
<evidence type="ECO:0000256" key="4">
    <source>
        <dbReference type="ARBA" id="ARBA00022475"/>
    </source>
</evidence>
<name>A0A7I8DHG7_9BACL</name>
<comment type="subcellular location">
    <subcellularLocation>
        <location evidence="1">Cell membrane</location>
        <topology evidence="1">Multi-pass membrane protein</topology>
    </subcellularLocation>
</comment>